<dbReference type="KEGG" id="naci:NUH88_06125"/>
<sequence>MIDSKIFRPGRTKSIAALALMILALSGCGDIPRPFGQEAYDKHHNDFLFVQEAAGIHVEPVDGPVEWVGKAMASAMSEALVEHSVVASDRARNRSSYVLKSSGYQQMRDSGPPELIMKWVLNDPSGEVIGEKSFTSVPPLAFWETPEPAHFKDIADQTAPEVAAWLIPALGPQLLGDLPPVYLDLIDGPGGPGNGILRQTMLRQLQSRGVEIVESSAIPEGALTLDGRIDIKPLDGKTDRVAISWRLADASEREIGTIDQSNAVPAGTMDESWLGAAPLIVDGALEGLMPLLKAYKRQRIGGNAVTKRQ</sequence>
<proteinExistence type="predicted"/>
<evidence type="ECO:0008006" key="3">
    <source>
        <dbReference type="Google" id="ProtNLM"/>
    </source>
</evidence>
<gene>
    <name evidence="1" type="ORF">NUH88_06125</name>
</gene>
<name>A0A9J7AWU6_9PROT</name>
<reference evidence="1" key="1">
    <citation type="submission" date="2022-08" db="EMBL/GenBank/DDBJ databases">
        <title>Nisaea acidiphila sp. nov., isolated from a marine algal debris and emended description of the genus Nisaea Urios et al. 2008.</title>
        <authorList>
            <person name="Kwon K."/>
        </authorList>
    </citation>
    <scope>NUCLEOTIDE SEQUENCE</scope>
    <source>
        <strain evidence="1">MEBiC11861</strain>
    </source>
</reference>
<protein>
    <recommendedName>
        <fullName evidence="3">Lipoprotein</fullName>
    </recommendedName>
</protein>
<dbReference type="RefSeq" id="WP_257770659.1">
    <property type="nucleotide sequence ID" value="NZ_CP102480.1"/>
</dbReference>
<dbReference type="EMBL" id="CP102480">
    <property type="protein sequence ID" value="UUX51266.1"/>
    <property type="molecule type" value="Genomic_DNA"/>
</dbReference>
<dbReference type="PROSITE" id="PS51257">
    <property type="entry name" value="PROKAR_LIPOPROTEIN"/>
    <property type="match status" value="1"/>
</dbReference>
<organism evidence="1 2">
    <name type="scientific">Nisaea acidiphila</name>
    <dbReference type="NCBI Taxonomy" id="1862145"/>
    <lineage>
        <taxon>Bacteria</taxon>
        <taxon>Pseudomonadati</taxon>
        <taxon>Pseudomonadota</taxon>
        <taxon>Alphaproteobacteria</taxon>
        <taxon>Rhodospirillales</taxon>
        <taxon>Thalassobaculaceae</taxon>
        <taxon>Nisaea</taxon>
    </lineage>
</organism>
<accession>A0A9J7AWU6</accession>
<keyword evidence="2" id="KW-1185">Reference proteome</keyword>
<dbReference type="AlphaFoldDB" id="A0A9J7AWU6"/>
<evidence type="ECO:0000313" key="2">
    <source>
        <dbReference type="Proteomes" id="UP001060336"/>
    </source>
</evidence>
<evidence type="ECO:0000313" key="1">
    <source>
        <dbReference type="EMBL" id="UUX51266.1"/>
    </source>
</evidence>
<dbReference type="Proteomes" id="UP001060336">
    <property type="component" value="Chromosome"/>
</dbReference>